<dbReference type="AlphaFoldDB" id="A0A847HF69"/>
<feature type="compositionally biased region" description="Acidic residues" evidence="1">
    <location>
        <begin position="252"/>
        <end position="262"/>
    </location>
</feature>
<keyword evidence="2" id="KW-0378">Hydrolase</keyword>
<name>A0A847HF69_9CORY</name>
<sequence length="278" mass="30780">MPSFLLHGLWMPSGLHLWVEQVEGRRVVLPSSAPEDAFPPAARSLLDDRSYRHRLEVELRTPRGRSVKLRIPTAAYAPEQAVAVLSQLSFLLHPGAAATKDQRAAIAPDLMWLIQMNTGLTRFVRAGRVVPKLVFEDGQWWPHWQLASGLGERGWLAEMIAAAPGILTANNRALEEIADHLVHWIASGLLADLAQSTRPYPWHDFASSLMNSAPLRRGGPGLLRAINDWKDSITAVDLQMVLIVEEPPRDDPDSEETGDPDDATWPVRVQVRSGTDAP</sequence>
<dbReference type="Proteomes" id="UP000523614">
    <property type="component" value="Unassembled WGS sequence"/>
</dbReference>
<dbReference type="GO" id="GO:0004386">
    <property type="term" value="F:helicase activity"/>
    <property type="evidence" value="ECO:0007669"/>
    <property type="project" value="UniProtKB-KW"/>
</dbReference>
<protein>
    <submittedName>
        <fullName evidence="2">ATP-dependent helicase</fullName>
    </submittedName>
</protein>
<evidence type="ECO:0000313" key="2">
    <source>
        <dbReference type="EMBL" id="NLF91915.1"/>
    </source>
</evidence>
<keyword evidence="2" id="KW-0547">Nucleotide-binding</keyword>
<accession>A0A847HF69</accession>
<reference evidence="2 3" key="1">
    <citation type="journal article" date="2020" name="Biotechnol. Biofuels">
        <title>New insights from the biogas microbiome by comprehensive genome-resolved metagenomics of nearly 1600 species originating from multiple anaerobic digesters.</title>
        <authorList>
            <person name="Campanaro S."/>
            <person name="Treu L."/>
            <person name="Rodriguez-R L.M."/>
            <person name="Kovalovszki A."/>
            <person name="Ziels R.M."/>
            <person name="Maus I."/>
            <person name="Zhu X."/>
            <person name="Kougias P.G."/>
            <person name="Basile A."/>
            <person name="Luo G."/>
            <person name="Schluter A."/>
            <person name="Konstantinidis K.T."/>
            <person name="Angelidaki I."/>
        </authorList>
    </citation>
    <scope>NUCLEOTIDE SEQUENCE [LARGE SCALE GENOMIC DNA]</scope>
    <source>
        <strain evidence="2">AS06rmzACSIP_235</strain>
    </source>
</reference>
<gene>
    <name evidence="2" type="ORF">GX570_11320</name>
</gene>
<organism evidence="2 3">
    <name type="scientific">Corynebacterium marinum</name>
    <dbReference type="NCBI Taxonomy" id="349751"/>
    <lineage>
        <taxon>Bacteria</taxon>
        <taxon>Bacillati</taxon>
        <taxon>Actinomycetota</taxon>
        <taxon>Actinomycetes</taxon>
        <taxon>Mycobacteriales</taxon>
        <taxon>Corynebacteriaceae</taxon>
        <taxon>Corynebacterium</taxon>
    </lineage>
</organism>
<feature type="region of interest" description="Disordered" evidence="1">
    <location>
        <begin position="245"/>
        <end position="278"/>
    </location>
</feature>
<keyword evidence="2" id="KW-0347">Helicase</keyword>
<keyword evidence="2" id="KW-0067">ATP-binding</keyword>
<dbReference type="EMBL" id="JAAYYP010000415">
    <property type="protein sequence ID" value="NLF91915.1"/>
    <property type="molecule type" value="Genomic_DNA"/>
</dbReference>
<evidence type="ECO:0000313" key="3">
    <source>
        <dbReference type="Proteomes" id="UP000523614"/>
    </source>
</evidence>
<feature type="non-terminal residue" evidence="2">
    <location>
        <position position="278"/>
    </location>
</feature>
<evidence type="ECO:0000256" key="1">
    <source>
        <dbReference type="SAM" id="MobiDB-lite"/>
    </source>
</evidence>
<comment type="caution">
    <text evidence="2">The sequence shown here is derived from an EMBL/GenBank/DDBJ whole genome shotgun (WGS) entry which is preliminary data.</text>
</comment>
<proteinExistence type="predicted"/>